<dbReference type="CTD" id="90853"/>
<feature type="compositionally biased region" description="Polar residues" evidence="1">
    <location>
        <begin position="803"/>
        <end position="819"/>
    </location>
</feature>
<dbReference type="SUPFAM" id="SSF46942">
    <property type="entry name" value="Elongation factor TFIIS domain 2"/>
    <property type="match status" value="1"/>
</dbReference>
<proteinExistence type="predicted"/>
<feature type="region of interest" description="Disordered" evidence="1">
    <location>
        <begin position="1172"/>
        <end position="1197"/>
    </location>
</feature>
<dbReference type="GO" id="GO:0005634">
    <property type="term" value="C:nucleus"/>
    <property type="evidence" value="ECO:0007669"/>
    <property type="project" value="TreeGrafter"/>
</dbReference>
<dbReference type="InterPro" id="IPR012921">
    <property type="entry name" value="SPOC_C"/>
</dbReference>
<feature type="region of interest" description="Disordered" evidence="1">
    <location>
        <begin position="402"/>
        <end position="437"/>
    </location>
</feature>
<feature type="compositionally biased region" description="Pro residues" evidence="1">
    <location>
        <begin position="1179"/>
        <end position="1197"/>
    </location>
</feature>
<dbReference type="AlphaFoldDB" id="A0A8B7UGF8"/>
<evidence type="ECO:0000313" key="3">
    <source>
        <dbReference type="RefSeq" id="XP_020018673.1"/>
    </source>
</evidence>
<organism evidence="3">
    <name type="scientific">Castor canadensis</name>
    <name type="common">American beaver</name>
    <dbReference type="NCBI Taxonomy" id="51338"/>
    <lineage>
        <taxon>Eukaryota</taxon>
        <taxon>Metazoa</taxon>
        <taxon>Chordata</taxon>
        <taxon>Craniata</taxon>
        <taxon>Vertebrata</taxon>
        <taxon>Euteleostomi</taxon>
        <taxon>Mammalia</taxon>
        <taxon>Eutheria</taxon>
        <taxon>Euarchontoglires</taxon>
        <taxon>Glires</taxon>
        <taxon>Rodentia</taxon>
        <taxon>Castorimorpha</taxon>
        <taxon>Castoridae</taxon>
        <taxon>Castor</taxon>
    </lineage>
</organism>
<evidence type="ECO:0000259" key="2">
    <source>
        <dbReference type="PROSITE" id="PS51321"/>
    </source>
</evidence>
<feature type="compositionally biased region" description="Polar residues" evidence="1">
    <location>
        <begin position="570"/>
        <end position="591"/>
    </location>
</feature>
<evidence type="ECO:0000256" key="1">
    <source>
        <dbReference type="SAM" id="MobiDB-lite"/>
    </source>
</evidence>
<dbReference type="Pfam" id="PF07500">
    <property type="entry name" value="TFIIS_M"/>
    <property type="match status" value="1"/>
</dbReference>
<accession>A0A8B7UGF8</accession>
<dbReference type="SMART" id="SM00510">
    <property type="entry name" value="TFS2M"/>
    <property type="match status" value="1"/>
</dbReference>
<dbReference type="GO" id="GO:0006351">
    <property type="term" value="P:DNA-templated transcription"/>
    <property type="evidence" value="ECO:0007669"/>
    <property type="project" value="InterPro"/>
</dbReference>
<dbReference type="InterPro" id="IPR036575">
    <property type="entry name" value="TFIIS_cen_dom_sf"/>
</dbReference>
<feature type="compositionally biased region" description="Basic and acidic residues" evidence="1">
    <location>
        <begin position="1025"/>
        <end position="1037"/>
    </location>
</feature>
<name>A0A8B7UGF8_CASCN</name>
<dbReference type="OrthoDB" id="1884872at2759"/>
<protein>
    <submittedName>
        <fullName evidence="3">SPOC domain-containing protein 1</fullName>
    </submittedName>
</protein>
<feature type="region of interest" description="Disordered" evidence="1">
    <location>
        <begin position="49"/>
        <end position="88"/>
    </location>
</feature>
<dbReference type="Gene3D" id="1.10.472.30">
    <property type="entry name" value="Transcription elongation factor S-II, central domain"/>
    <property type="match status" value="1"/>
</dbReference>
<feature type="domain" description="TFIIS central" evidence="2">
    <location>
        <begin position="601"/>
        <end position="721"/>
    </location>
</feature>
<dbReference type="PANTHER" id="PTHR11477">
    <property type="entry name" value="TRANSCRIPTION FACTOR S-II ZINC FINGER DOMAIN-CONTAINING PROTEIN"/>
    <property type="match status" value="1"/>
</dbReference>
<dbReference type="Pfam" id="PF07744">
    <property type="entry name" value="SPOC"/>
    <property type="match status" value="1"/>
</dbReference>
<dbReference type="RefSeq" id="XP_020018673.1">
    <property type="nucleotide sequence ID" value="XM_020163084.1"/>
</dbReference>
<feature type="region of interest" description="Disordered" evidence="1">
    <location>
        <begin position="340"/>
        <end position="368"/>
    </location>
</feature>
<gene>
    <name evidence="3" type="primary">Spocd1</name>
</gene>
<dbReference type="InterPro" id="IPR003618">
    <property type="entry name" value="TFIIS_cen_dom"/>
</dbReference>
<reference evidence="3" key="1">
    <citation type="submission" date="2025-08" db="UniProtKB">
        <authorList>
            <consortium name="RefSeq"/>
        </authorList>
    </citation>
    <scope>IDENTIFICATION</scope>
    <source>
        <tissue evidence="3">Leukocyte</tissue>
    </source>
</reference>
<sequence length="1197" mass="129038">MSQEGDVEGSSTEDRVVCSQHRYGLYQEDVTQRASSVPGLKPEAQVWSRSRKRVLKEETHRGLSSRARSDAGASLGLSEPAVGQNQDSTPGPMLHMQLPTVTSCGTPWASKRLHVSLYDVLATHCLESLHSISPDLTKTALVGIERPAGVEGASCLRCREAKEEGLGSPGGSGRSPLHNKEKLPGRSLLSSPGLAPRRAKKKSRKCSQGGEGAGGFLRLGQSPGGDSQSVGGPPKVCADLESLGGPSRPLSSKDIGPGGSWVGCTKVAEVFECFPATGVAAQPGSPQGPFEFPVACGGQSHNLATQGPVLCLGGPGLASTEQLEVQPEVGAGSKEGLFNSHNQEGPEIQAQPVSRKRPGQGLTITTDTCVSSTKPLGGLSSSLEAADSKACTGPVVGQRNFKSTKKLRRGPESCAQEQRMDGSPDNPSQHGPDETGCPGQTLDCTQLLFVTNASPVNRVQPFKKSIFCDFPARESLDPLDSNLCTLFLSKEEVRMPHGVKLVCYYSSGATVHLLGAISHSQAGGQQPPKLQALEDLMEVTSALPSQRPRRRERPTTTPGSARHQCGQVEDANQQPLQDGTEDSAQLQSQQEMIPPDAGARTRTTVICALQEALWSRLQERPDLLWEEEEVEGIAAGIEAALFDLTQGINYRYKTKYRSLLFNLRNPRNPDLFFKVVNGDVTPHDLVRMNSSELAPQELSRWRDQEEKRGLEIIEQQQKEPQGLPVSKLTHKGEVEILRDLDETLTLEDLVEPTVFGNCSPPGLPALTEDTTDQHQQHFMDPNCRICADWEASSELSDFFRATKNQGDSVSQTAPSSAPTCSPEMPNTRETLPTESQDRCGTGSQELSAGPTRALPSPLPWEGALDMFSIKRFRVKAQLVSGHNCGLVQALPEVVRSAGCIPPNTVWDRLAGMCPAGAKDICVVRLCPHGARDTENCRLLYSYLNNKQCHALGAVEHMGVVLLPLPAFQPLPSRLRLLGGPGLETTHSSLLLAVLLPKEELPDTAVSSPVRGKARKTVSFNTKVETRCYQPEDKRSSDTLKGSPPPGGTLQQSQAKGSLAPRGFCTWQRFPRGRGKLWAESKTWKGPGRGWWPSETTWGQPRHPYSVAPVIHGFGHGQHFHNASCLHQGLLQHIEALMSMNYQLQASLWPPGQKPLPPHSVAPIQLPEAPGILGLLCQPPAAPEPSGPDPDPSLGPRD</sequence>
<feature type="compositionally biased region" description="Low complexity" evidence="1">
    <location>
        <begin position="185"/>
        <end position="196"/>
    </location>
</feature>
<dbReference type="PROSITE" id="PS51321">
    <property type="entry name" value="TFIIS_CENTRAL"/>
    <property type="match status" value="1"/>
</dbReference>
<feature type="region of interest" description="Disordered" evidence="1">
    <location>
        <begin position="803"/>
        <end position="854"/>
    </location>
</feature>
<feature type="region of interest" description="Disordered" evidence="1">
    <location>
        <begin position="540"/>
        <end position="599"/>
    </location>
</feature>
<feature type="region of interest" description="Disordered" evidence="1">
    <location>
        <begin position="1025"/>
        <end position="1057"/>
    </location>
</feature>
<feature type="region of interest" description="Disordered" evidence="1">
    <location>
        <begin position="163"/>
        <end position="254"/>
    </location>
</feature>
<dbReference type="PANTHER" id="PTHR11477:SF18">
    <property type="entry name" value="SPOC DOMAIN-CONTAINING PROTEIN 1"/>
    <property type="match status" value="1"/>
</dbReference>
<dbReference type="KEGG" id="ccan:109685958"/>